<evidence type="ECO:0000313" key="8">
    <source>
        <dbReference type="Proteomes" id="UP001268683"/>
    </source>
</evidence>
<dbReference type="InterPro" id="IPR020456">
    <property type="entry name" value="Acylphosphatase"/>
</dbReference>
<name>A0AA52H8L5_9PROT</name>
<evidence type="ECO:0000313" key="7">
    <source>
        <dbReference type="EMBL" id="WND01582.1"/>
    </source>
</evidence>
<reference evidence="7" key="1">
    <citation type="submission" date="2023-04" db="EMBL/GenBank/DDBJ databases">
        <title>Complete genome sequence of Temperatibacter marinus.</title>
        <authorList>
            <person name="Rong J.-C."/>
            <person name="Yi M.-L."/>
            <person name="Zhao Q."/>
        </authorList>
    </citation>
    <scope>NUCLEOTIDE SEQUENCE</scope>
    <source>
        <strain evidence="7">NBRC 110045</strain>
    </source>
</reference>
<dbReference type="EC" id="3.6.1.7" evidence="2 4"/>
<comment type="catalytic activity">
    <reaction evidence="3 4">
        <text>an acyl phosphate + H2O = a carboxylate + phosphate + H(+)</text>
        <dbReference type="Rhea" id="RHEA:14965"/>
        <dbReference type="ChEBI" id="CHEBI:15377"/>
        <dbReference type="ChEBI" id="CHEBI:15378"/>
        <dbReference type="ChEBI" id="CHEBI:29067"/>
        <dbReference type="ChEBI" id="CHEBI:43474"/>
        <dbReference type="ChEBI" id="CHEBI:59918"/>
        <dbReference type="EC" id="3.6.1.7"/>
    </reaction>
</comment>
<dbReference type="KEGG" id="tmk:QGN29_08415"/>
<gene>
    <name evidence="7" type="ORF">QGN29_08415</name>
</gene>
<dbReference type="Pfam" id="PF00708">
    <property type="entry name" value="Acylphosphatase"/>
    <property type="match status" value="1"/>
</dbReference>
<evidence type="ECO:0000256" key="4">
    <source>
        <dbReference type="PROSITE-ProRule" id="PRU00520"/>
    </source>
</evidence>
<feature type="active site" evidence="4">
    <location>
        <position position="19"/>
    </location>
</feature>
<dbReference type="InterPro" id="IPR036046">
    <property type="entry name" value="Acylphosphatase-like_dom_sf"/>
</dbReference>
<evidence type="ECO:0000256" key="5">
    <source>
        <dbReference type="RuleBase" id="RU004168"/>
    </source>
</evidence>
<organism evidence="7 8">
    <name type="scientific">Temperatibacter marinus</name>
    <dbReference type="NCBI Taxonomy" id="1456591"/>
    <lineage>
        <taxon>Bacteria</taxon>
        <taxon>Pseudomonadati</taxon>
        <taxon>Pseudomonadota</taxon>
        <taxon>Alphaproteobacteria</taxon>
        <taxon>Kordiimonadales</taxon>
        <taxon>Temperatibacteraceae</taxon>
        <taxon>Temperatibacter</taxon>
    </lineage>
</organism>
<protein>
    <recommendedName>
        <fullName evidence="2 4">acylphosphatase</fullName>
        <ecNumber evidence="2 4">3.6.1.7</ecNumber>
    </recommendedName>
</protein>
<dbReference type="Gene3D" id="3.30.70.100">
    <property type="match status" value="1"/>
</dbReference>
<evidence type="ECO:0000256" key="2">
    <source>
        <dbReference type="ARBA" id="ARBA00012150"/>
    </source>
</evidence>
<dbReference type="PANTHER" id="PTHR47268:SF4">
    <property type="entry name" value="ACYLPHOSPHATASE"/>
    <property type="match status" value="1"/>
</dbReference>
<evidence type="ECO:0000256" key="1">
    <source>
        <dbReference type="ARBA" id="ARBA00005614"/>
    </source>
</evidence>
<accession>A0AA52H8L5</accession>
<feature type="active site" evidence="4">
    <location>
        <position position="37"/>
    </location>
</feature>
<dbReference type="Proteomes" id="UP001268683">
    <property type="component" value="Chromosome"/>
</dbReference>
<keyword evidence="8" id="KW-1185">Reference proteome</keyword>
<comment type="similarity">
    <text evidence="1 5">Belongs to the acylphosphatase family.</text>
</comment>
<dbReference type="PANTHER" id="PTHR47268">
    <property type="entry name" value="ACYLPHOSPHATASE"/>
    <property type="match status" value="1"/>
</dbReference>
<evidence type="ECO:0000256" key="3">
    <source>
        <dbReference type="ARBA" id="ARBA00047645"/>
    </source>
</evidence>
<feature type="domain" description="Acylphosphatase-like" evidence="6">
    <location>
        <begin position="4"/>
        <end position="90"/>
    </location>
</feature>
<keyword evidence="4 7" id="KW-0378">Hydrolase</keyword>
<dbReference type="EMBL" id="CP123872">
    <property type="protein sequence ID" value="WND01582.1"/>
    <property type="molecule type" value="Genomic_DNA"/>
</dbReference>
<evidence type="ECO:0000259" key="6">
    <source>
        <dbReference type="PROSITE" id="PS51160"/>
    </source>
</evidence>
<dbReference type="PROSITE" id="PS51160">
    <property type="entry name" value="ACYLPHOSPHATASE_3"/>
    <property type="match status" value="1"/>
</dbReference>
<dbReference type="SUPFAM" id="SSF54975">
    <property type="entry name" value="Acylphosphatase/BLUF domain-like"/>
    <property type="match status" value="1"/>
</dbReference>
<dbReference type="AlphaFoldDB" id="A0AA52H8L5"/>
<dbReference type="GO" id="GO:0003998">
    <property type="term" value="F:acylphosphatase activity"/>
    <property type="evidence" value="ECO:0007669"/>
    <property type="project" value="UniProtKB-EC"/>
</dbReference>
<dbReference type="RefSeq" id="WP_310797410.1">
    <property type="nucleotide sequence ID" value="NZ_CP123872.1"/>
</dbReference>
<sequence length="92" mass="10461">MNKSVRVWISGKVQGVGYREWAKKEADKLGLHGWVRNRKSGMIESLLYGRSLDVDTLLELYEEGPEEAEVTEVDVDEAKGMCPAYFEIKPEV</sequence>
<proteinExistence type="inferred from homology"/>
<dbReference type="InterPro" id="IPR001792">
    <property type="entry name" value="Acylphosphatase-like_dom"/>
</dbReference>
<dbReference type="PRINTS" id="PR00112">
    <property type="entry name" value="ACYLPHPHTASE"/>
</dbReference>